<evidence type="ECO:0000313" key="1">
    <source>
        <dbReference type="EMBL" id="KAI3707815.1"/>
    </source>
</evidence>
<protein>
    <submittedName>
        <fullName evidence="1">Uncharacterized protein</fullName>
    </submittedName>
</protein>
<evidence type="ECO:0000313" key="2">
    <source>
        <dbReference type="Proteomes" id="UP001055811"/>
    </source>
</evidence>
<gene>
    <name evidence="1" type="ORF">L2E82_36662</name>
</gene>
<name>A0ACB9AHA4_CICIN</name>
<dbReference type="EMBL" id="CM042015">
    <property type="protein sequence ID" value="KAI3707815.1"/>
    <property type="molecule type" value="Genomic_DNA"/>
</dbReference>
<keyword evidence="2" id="KW-1185">Reference proteome</keyword>
<reference evidence="1 2" key="2">
    <citation type="journal article" date="2022" name="Mol. Ecol. Resour.">
        <title>The genomes of chicory, endive, great burdock and yacon provide insights into Asteraceae paleo-polyploidization history and plant inulin production.</title>
        <authorList>
            <person name="Fan W."/>
            <person name="Wang S."/>
            <person name="Wang H."/>
            <person name="Wang A."/>
            <person name="Jiang F."/>
            <person name="Liu H."/>
            <person name="Zhao H."/>
            <person name="Xu D."/>
            <person name="Zhang Y."/>
        </authorList>
    </citation>
    <scope>NUCLEOTIDE SEQUENCE [LARGE SCALE GENOMIC DNA]</scope>
    <source>
        <strain evidence="2">cv. Punajuju</strain>
        <tissue evidence="1">Leaves</tissue>
    </source>
</reference>
<reference evidence="2" key="1">
    <citation type="journal article" date="2022" name="Mol. Ecol. Resour.">
        <title>The genomes of chicory, endive, great burdock and yacon provide insights into Asteraceae palaeo-polyploidization history and plant inulin production.</title>
        <authorList>
            <person name="Fan W."/>
            <person name="Wang S."/>
            <person name="Wang H."/>
            <person name="Wang A."/>
            <person name="Jiang F."/>
            <person name="Liu H."/>
            <person name="Zhao H."/>
            <person name="Xu D."/>
            <person name="Zhang Y."/>
        </authorList>
    </citation>
    <scope>NUCLEOTIDE SEQUENCE [LARGE SCALE GENOMIC DNA]</scope>
    <source>
        <strain evidence="2">cv. Punajuju</strain>
    </source>
</reference>
<dbReference type="Proteomes" id="UP001055811">
    <property type="component" value="Linkage Group LG07"/>
</dbReference>
<organism evidence="1 2">
    <name type="scientific">Cichorium intybus</name>
    <name type="common">Chicory</name>
    <dbReference type="NCBI Taxonomy" id="13427"/>
    <lineage>
        <taxon>Eukaryota</taxon>
        <taxon>Viridiplantae</taxon>
        <taxon>Streptophyta</taxon>
        <taxon>Embryophyta</taxon>
        <taxon>Tracheophyta</taxon>
        <taxon>Spermatophyta</taxon>
        <taxon>Magnoliopsida</taxon>
        <taxon>eudicotyledons</taxon>
        <taxon>Gunneridae</taxon>
        <taxon>Pentapetalae</taxon>
        <taxon>asterids</taxon>
        <taxon>campanulids</taxon>
        <taxon>Asterales</taxon>
        <taxon>Asteraceae</taxon>
        <taxon>Cichorioideae</taxon>
        <taxon>Cichorieae</taxon>
        <taxon>Cichoriinae</taxon>
        <taxon>Cichorium</taxon>
    </lineage>
</organism>
<proteinExistence type="predicted"/>
<comment type="caution">
    <text evidence="1">The sequence shown here is derived from an EMBL/GenBank/DDBJ whole genome shotgun (WGS) entry which is preliminary data.</text>
</comment>
<accession>A0ACB9AHA4</accession>
<sequence>MLTSLANATEEYLGSDLKGKKNDITPALRPLNLDDFIQSKAKVGPFVAYDATSMNELRKWNEQYAEGGSKGKSPFGF</sequence>